<keyword evidence="4" id="KW-1185">Reference proteome</keyword>
<keyword evidence="1" id="KW-0472">Membrane</keyword>
<gene>
    <name evidence="3" type="ORF">H8S17_11230</name>
</gene>
<dbReference type="Pfam" id="PF22570">
    <property type="entry name" value="LiaF-TM"/>
    <property type="match status" value="1"/>
</dbReference>
<keyword evidence="1" id="KW-1133">Transmembrane helix</keyword>
<evidence type="ECO:0000256" key="1">
    <source>
        <dbReference type="SAM" id="Phobius"/>
    </source>
</evidence>
<feature type="domain" description="LiaF transmembrane" evidence="2">
    <location>
        <begin position="7"/>
        <end position="100"/>
    </location>
</feature>
<keyword evidence="1" id="KW-0812">Transmembrane</keyword>
<evidence type="ECO:0000313" key="3">
    <source>
        <dbReference type="EMBL" id="MBC5714763.1"/>
    </source>
</evidence>
<dbReference type="RefSeq" id="WP_186867382.1">
    <property type="nucleotide sequence ID" value="NZ_JACOPH010000010.1"/>
</dbReference>
<feature type="transmembrane region" description="Helical" evidence="1">
    <location>
        <begin position="51"/>
        <end position="68"/>
    </location>
</feature>
<feature type="transmembrane region" description="Helical" evidence="1">
    <location>
        <begin position="7"/>
        <end position="24"/>
    </location>
</feature>
<dbReference type="EMBL" id="JACOPH010000010">
    <property type="protein sequence ID" value="MBC5714763.1"/>
    <property type="molecule type" value="Genomic_DNA"/>
</dbReference>
<feature type="transmembrane region" description="Helical" evidence="1">
    <location>
        <begin position="80"/>
        <end position="97"/>
    </location>
</feature>
<dbReference type="InterPro" id="IPR054331">
    <property type="entry name" value="LiaF_TM"/>
</dbReference>
<sequence length="233" mass="25801">MKNKNFFWGVIFILAAAFVLLSNLGYFEDIHITKIIIALLLVYIMLKNIPVREFFGVLLPLAVILIMYDEELHLTSVSPFPLLAAAVLGSIGLTFLFPKKPLFQPEEPVKPNDNASGERMTGSDVNCNVSFAGSTKYINAAAFKRAYLKCSFGSLKVYFDHTTIAGESAEIFVENSFGETVLFLPKDWNVNVSVTTSFGDIAEIHKLSIPADAVPKVTVRGNINFGDCKIYYI</sequence>
<organism evidence="3 4">
    <name type="scientific">Roseburia zhanii</name>
    <dbReference type="NCBI Taxonomy" id="2763064"/>
    <lineage>
        <taxon>Bacteria</taxon>
        <taxon>Bacillati</taxon>
        <taxon>Bacillota</taxon>
        <taxon>Clostridia</taxon>
        <taxon>Lachnospirales</taxon>
        <taxon>Lachnospiraceae</taxon>
        <taxon>Roseburia</taxon>
    </lineage>
</organism>
<reference evidence="3" key="1">
    <citation type="submission" date="2020-08" db="EMBL/GenBank/DDBJ databases">
        <title>Genome public.</title>
        <authorList>
            <person name="Liu C."/>
            <person name="Sun Q."/>
        </authorList>
    </citation>
    <scope>NUCLEOTIDE SEQUENCE</scope>
    <source>
        <strain evidence="3">BX1005</strain>
    </source>
</reference>
<dbReference type="Proteomes" id="UP000606720">
    <property type="component" value="Unassembled WGS sequence"/>
</dbReference>
<evidence type="ECO:0000259" key="2">
    <source>
        <dbReference type="Pfam" id="PF22570"/>
    </source>
</evidence>
<proteinExistence type="predicted"/>
<accession>A0A923LRV8</accession>
<evidence type="ECO:0000313" key="4">
    <source>
        <dbReference type="Proteomes" id="UP000606720"/>
    </source>
</evidence>
<name>A0A923LRV8_9FIRM</name>
<protein>
    <recommendedName>
        <fullName evidence="2">LiaF transmembrane domain-containing protein</fullName>
    </recommendedName>
</protein>
<dbReference type="AlphaFoldDB" id="A0A923LRV8"/>
<comment type="caution">
    <text evidence="3">The sequence shown here is derived from an EMBL/GenBank/DDBJ whole genome shotgun (WGS) entry which is preliminary data.</text>
</comment>